<sequence>MHLHTNPYRIFLPLLKTASLLSPVKHCASPLSSEFRALSLCGGENGVSTSSAMATEAQVSTQDDKLKDAQMEAADKPEKVVFPTNESSETLIRIRYTNEKVMMKKRILDRWSANLVLWHFEVYNHTPFFCLELNQGNILI</sequence>
<evidence type="ECO:0000313" key="1">
    <source>
        <dbReference type="EMBL" id="RXI01371.1"/>
    </source>
</evidence>
<keyword evidence="2" id="KW-1185">Reference proteome</keyword>
<comment type="caution">
    <text evidence="1">The sequence shown here is derived from an EMBL/GenBank/DDBJ whole genome shotgun (WGS) entry which is preliminary data.</text>
</comment>
<protein>
    <submittedName>
        <fullName evidence="1">Uncharacterized protein</fullName>
    </submittedName>
</protein>
<evidence type="ECO:0000313" key="2">
    <source>
        <dbReference type="Proteomes" id="UP000290289"/>
    </source>
</evidence>
<proteinExistence type="predicted"/>
<dbReference type="Proteomes" id="UP000290289">
    <property type="component" value="Chromosome 4"/>
</dbReference>
<organism evidence="1 2">
    <name type="scientific">Malus domestica</name>
    <name type="common">Apple</name>
    <name type="synonym">Pyrus malus</name>
    <dbReference type="NCBI Taxonomy" id="3750"/>
    <lineage>
        <taxon>Eukaryota</taxon>
        <taxon>Viridiplantae</taxon>
        <taxon>Streptophyta</taxon>
        <taxon>Embryophyta</taxon>
        <taxon>Tracheophyta</taxon>
        <taxon>Spermatophyta</taxon>
        <taxon>Magnoliopsida</taxon>
        <taxon>eudicotyledons</taxon>
        <taxon>Gunneridae</taxon>
        <taxon>Pentapetalae</taxon>
        <taxon>rosids</taxon>
        <taxon>fabids</taxon>
        <taxon>Rosales</taxon>
        <taxon>Rosaceae</taxon>
        <taxon>Amygdaloideae</taxon>
        <taxon>Maleae</taxon>
        <taxon>Malus</taxon>
    </lineage>
</organism>
<reference evidence="1 2" key="1">
    <citation type="submission" date="2018-10" db="EMBL/GenBank/DDBJ databases">
        <title>A high-quality apple genome assembly.</title>
        <authorList>
            <person name="Hu J."/>
        </authorList>
    </citation>
    <scope>NUCLEOTIDE SEQUENCE [LARGE SCALE GENOMIC DNA]</scope>
    <source>
        <strain evidence="2">cv. HFTH1</strain>
        <tissue evidence="1">Young leaf</tissue>
    </source>
</reference>
<dbReference type="EMBL" id="RDQH01000330">
    <property type="protein sequence ID" value="RXI01371.1"/>
    <property type="molecule type" value="Genomic_DNA"/>
</dbReference>
<gene>
    <name evidence="1" type="ORF">DVH24_001605</name>
</gene>
<name>A0A498K1A2_MALDO</name>
<accession>A0A498K1A2</accession>
<dbReference type="AlphaFoldDB" id="A0A498K1A2"/>
<dbReference type="STRING" id="3750.A0A498K1A2"/>